<dbReference type="AlphaFoldDB" id="A0A1E1XH40"/>
<organism evidence="2">
    <name type="scientific">Amblyomma aureolatum</name>
    <dbReference type="NCBI Taxonomy" id="187763"/>
    <lineage>
        <taxon>Eukaryota</taxon>
        <taxon>Metazoa</taxon>
        <taxon>Ecdysozoa</taxon>
        <taxon>Arthropoda</taxon>
        <taxon>Chelicerata</taxon>
        <taxon>Arachnida</taxon>
        <taxon>Acari</taxon>
        <taxon>Parasitiformes</taxon>
        <taxon>Ixodida</taxon>
        <taxon>Ixodoidea</taxon>
        <taxon>Ixodidae</taxon>
        <taxon>Amblyomminae</taxon>
        <taxon>Amblyomma</taxon>
    </lineage>
</organism>
<reference evidence="2" key="1">
    <citation type="journal article" date="2017" name="Front. Cell. Infect. Microbiol.">
        <title>The Distinct Transcriptional Response of the Midgut of Amblyomma sculptum and Amblyomma aureolatum Ticks to Rickettsia rickettsii Correlates to Their Differences in Susceptibility to Infection.</title>
        <authorList>
            <person name="Martins L.A."/>
            <person name="Galletti M.F.B.M."/>
            <person name="Ribeiro J.M."/>
            <person name="Fujita A."/>
            <person name="Costa F.B."/>
            <person name="Labruna M.B."/>
            <person name="Daffre S."/>
            <person name="Fogaca A.C."/>
        </authorList>
    </citation>
    <scope>NUCLEOTIDE SEQUENCE</scope>
</reference>
<protein>
    <submittedName>
        <fullName evidence="2">Putative conserved plasma membrane protein</fullName>
    </submittedName>
</protein>
<keyword evidence="1" id="KW-1133">Transmembrane helix</keyword>
<sequence>MDEVRVELLDLHSEVKCSVFGICCLATLLTFLYVLYRLAVSPSRMPWNELSVILLSCTQLLFGIIFYFGSQHPFLQILNKAIKVAQAEIISWSCLNIMLINNSHRRYMARVMLHLISGFIAAALAYSYFTVYNHTIYLNAKIGIFMSSTWCAISMGVIYVAHKIRKNLDVSMLLRTDDPVLDESGMRRNARMEHIGRDLGDLVESYSETKYQQLLLLVIVEGVTAAGTLVWDVILYYSIQQSLGGKGLELNMPLLKEVLYIASNTILVLIPNWTVFYVFYWVQRHNYSKISSTWDINLNSIQFDMKVTP</sequence>
<evidence type="ECO:0000256" key="1">
    <source>
        <dbReference type="SAM" id="Phobius"/>
    </source>
</evidence>
<feature type="transmembrane region" description="Helical" evidence="1">
    <location>
        <begin position="259"/>
        <end position="282"/>
    </location>
</feature>
<dbReference type="EMBL" id="GFAC01000625">
    <property type="protein sequence ID" value="JAT98563.1"/>
    <property type="molecule type" value="mRNA"/>
</dbReference>
<feature type="transmembrane region" description="Helical" evidence="1">
    <location>
        <begin position="81"/>
        <end position="99"/>
    </location>
</feature>
<keyword evidence="1" id="KW-0472">Membrane</keyword>
<feature type="transmembrane region" description="Helical" evidence="1">
    <location>
        <begin position="111"/>
        <end position="130"/>
    </location>
</feature>
<proteinExistence type="evidence at transcript level"/>
<feature type="transmembrane region" description="Helical" evidence="1">
    <location>
        <begin position="18"/>
        <end position="38"/>
    </location>
</feature>
<name>A0A1E1XH40_9ACAR</name>
<evidence type="ECO:0000313" key="2">
    <source>
        <dbReference type="EMBL" id="JAT98563.1"/>
    </source>
</evidence>
<keyword evidence="1" id="KW-0812">Transmembrane</keyword>
<accession>A0A1E1XH40</accession>
<feature type="transmembrane region" description="Helical" evidence="1">
    <location>
        <begin position="142"/>
        <end position="162"/>
    </location>
</feature>
<feature type="transmembrane region" description="Helical" evidence="1">
    <location>
        <begin position="50"/>
        <end position="69"/>
    </location>
</feature>
<feature type="transmembrane region" description="Helical" evidence="1">
    <location>
        <begin position="214"/>
        <end position="239"/>
    </location>
</feature>